<evidence type="ECO:0000256" key="8">
    <source>
        <dbReference type="SAM" id="SignalP"/>
    </source>
</evidence>
<organism evidence="9 10">
    <name type="scientific">Thalassobacillus devorans</name>
    <dbReference type="NCBI Taxonomy" id="279813"/>
    <lineage>
        <taxon>Bacteria</taxon>
        <taxon>Bacillati</taxon>
        <taxon>Bacillota</taxon>
        <taxon>Bacilli</taxon>
        <taxon>Bacillales</taxon>
        <taxon>Bacillaceae</taxon>
        <taxon>Thalassobacillus</taxon>
    </lineage>
</organism>
<protein>
    <submittedName>
        <fullName evidence="9">ABC transporter substrate-binding protein</fullName>
    </submittedName>
</protein>
<keyword evidence="2" id="KW-0813">Transport</keyword>
<dbReference type="PROSITE" id="PS51257">
    <property type="entry name" value="PROKAR_LIPOPROTEIN"/>
    <property type="match status" value="1"/>
</dbReference>
<dbReference type="InterPro" id="IPR050490">
    <property type="entry name" value="Bact_solute-bd_prot1"/>
</dbReference>
<sequence length="424" mass="47013">MKMKAMVSSLVVSGAILAGCSFSSGESASEDKISIEIFQGKVEFNDQFNELAKEYEKENPDVDIKITSVGGGSDYAGSLKTKFSSGDEPEIFSVAGPTEAEQFGDYLTDMSDTELADLALEGTLEPVTDDGKVQGVPFNQEGYGLIYNKEVFEKAGIDPNSIVTYEDLEKAVKELDSKKEELGIDAVFAFPAKEAWVPGSHLANAFLAPEFDHKVLEAYNAESVGFDKGEEFKAMVDLQNEYSIQPTLSLDYSQQVEEYFSLGQVAMIQQGNWIYPSVKQMDEEFAAENMGILPIPVEGQEGKIPVGVPNYWAVNSNSDEEVIQASKDFLDWIYTSDTGKDYVLNEFNFIPAYEGYDSSNIADPLSKKIYEYASEGDTIGWIFLGYPTAWGDYLGANVQKYISGDMTWEELEEDSSNRWESLRK</sequence>
<proteinExistence type="inferred from homology"/>
<keyword evidence="5" id="KW-0472">Membrane</keyword>
<dbReference type="SUPFAM" id="SSF53850">
    <property type="entry name" value="Periplasmic binding protein-like II"/>
    <property type="match status" value="1"/>
</dbReference>
<evidence type="ECO:0000313" key="10">
    <source>
        <dbReference type="Proteomes" id="UP000619534"/>
    </source>
</evidence>
<dbReference type="RefSeq" id="WP_062447736.1">
    <property type="nucleotide sequence ID" value="NZ_BMCJ01000001.1"/>
</dbReference>
<dbReference type="PANTHER" id="PTHR43649">
    <property type="entry name" value="ARABINOSE-BINDING PROTEIN-RELATED"/>
    <property type="match status" value="1"/>
</dbReference>
<evidence type="ECO:0000256" key="5">
    <source>
        <dbReference type="ARBA" id="ARBA00023136"/>
    </source>
</evidence>
<evidence type="ECO:0000256" key="2">
    <source>
        <dbReference type="ARBA" id="ARBA00022448"/>
    </source>
</evidence>
<keyword evidence="3" id="KW-1003">Cell membrane</keyword>
<evidence type="ECO:0000256" key="1">
    <source>
        <dbReference type="ARBA" id="ARBA00008520"/>
    </source>
</evidence>
<evidence type="ECO:0000313" key="9">
    <source>
        <dbReference type="EMBL" id="GGC75848.1"/>
    </source>
</evidence>
<keyword evidence="6" id="KW-0564">Palmitate</keyword>
<dbReference type="PANTHER" id="PTHR43649:SF33">
    <property type="entry name" value="POLYGALACTURONAN_RHAMNOGALACTURONAN-BINDING PROTEIN YTCQ"/>
    <property type="match status" value="1"/>
</dbReference>
<keyword evidence="10" id="KW-1185">Reference proteome</keyword>
<reference evidence="10" key="1">
    <citation type="journal article" date="2019" name="Int. J. Syst. Evol. Microbiol.">
        <title>The Global Catalogue of Microorganisms (GCM) 10K type strain sequencing project: providing services to taxonomists for standard genome sequencing and annotation.</title>
        <authorList>
            <consortium name="The Broad Institute Genomics Platform"/>
            <consortium name="The Broad Institute Genome Sequencing Center for Infectious Disease"/>
            <person name="Wu L."/>
            <person name="Ma J."/>
        </authorList>
    </citation>
    <scope>NUCLEOTIDE SEQUENCE [LARGE SCALE GENOMIC DNA]</scope>
    <source>
        <strain evidence="10">CCM 7282</strain>
    </source>
</reference>
<gene>
    <name evidence="9" type="ORF">GCM10007216_02990</name>
</gene>
<dbReference type="PROSITE" id="PS01037">
    <property type="entry name" value="SBP_BACTERIAL_1"/>
    <property type="match status" value="1"/>
</dbReference>
<dbReference type="InterPro" id="IPR006061">
    <property type="entry name" value="SBP_1_CS"/>
</dbReference>
<evidence type="ECO:0000256" key="4">
    <source>
        <dbReference type="ARBA" id="ARBA00022729"/>
    </source>
</evidence>
<evidence type="ECO:0000256" key="7">
    <source>
        <dbReference type="ARBA" id="ARBA00023288"/>
    </source>
</evidence>
<feature type="signal peptide" evidence="8">
    <location>
        <begin position="1"/>
        <end position="18"/>
    </location>
</feature>
<dbReference type="Proteomes" id="UP000619534">
    <property type="component" value="Unassembled WGS sequence"/>
</dbReference>
<comment type="caution">
    <text evidence="9">The sequence shown here is derived from an EMBL/GenBank/DDBJ whole genome shotgun (WGS) entry which is preliminary data.</text>
</comment>
<dbReference type="Pfam" id="PF01547">
    <property type="entry name" value="SBP_bac_1"/>
    <property type="match status" value="1"/>
</dbReference>
<dbReference type="EMBL" id="BMCJ01000001">
    <property type="protein sequence ID" value="GGC75848.1"/>
    <property type="molecule type" value="Genomic_DNA"/>
</dbReference>
<feature type="chain" id="PRO_5046421279" evidence="8">
    <location>
        <begin position="19"/>
        <end position="424"/>
    </location>
</feature>
<accession>A0ABQ1NJZ0</accession>
<comment type="similarity">
    <text evidence="1">Belongs to the bacterial solute-binding protein 1 family.</text>
</comment>
<dbReference type="InterPro" id="IPR006059">
    <property type="entry name" value="SBP"/>
</dbReference>
<keyword evidence="7" id="KW-0449">Lipoprotein</keyword>
<dbReference type="Gene3D" id="3.40.190.10">
    <property type="entry name" value="Periplasmic binding protein-like II"/>
    <property type="match status" value="2"/>
</dbReference>
<name>A0ABQ1NJZ0_9BACI</name>
<keyword evidence="4 8" id="KW-0732">Signal</keyword>
<evidence type="ECO:0000256" key="6">
    <source>
        <dbReference type="ARBA" id="ARBA00023139"/>
    </source>
</evidence>
<evidence type="ECO:0000256" key="3">
    <source>
        <dbReference type="ARBA" id="ARBA00022475"/>
    </source>
</evidence>